<proteinExistence type="predicted"/>
<feature type="non-terminal residue" evidence="2">
    <location>
        <position position="1"/>
    </location>
</feature>
<comment type="caution">
    <text evidence="2">The sequence shown here is derived from an EMBL/GenBank/DDBJ whole genome shotgun (WGS) entry which is preliminary data.</text>
</comment>
<dbReference type="AlphaFoldDB" id="A0A268HER3"/>
<keyword evidence="1" id="KW-0472">Membrane</keyword>
<dbReference type="Proteomes" id="UP000216475">
    <property type="component" value="Unassembled WGS sequence"/>
</dbReference>
<keyword evidence="1" id="KW-0812">Transmembrane</keyword>
<gene>
    <name evidence="2" type="ORF">CHI12_06640</name>
</gene>
<feature type="transmembrane region" description="Helical" evidence="1">
    <location>
        <begin position="35"/>
        <end position="53"/>
    </location>
</feature>
<feature type="transmembrane region" description="Helical" evidence="1">
    <location>
        <begin position="59"/>
        <end position="84"/>
    </location>
</feature>
<reference evidence="2 3" key="1">
    <citation type="submission" date="2017-07" db="EMBL/GenBank/DDBJ databases">
        <title>Isolation and whole genome analysis of endospore-forming bacteria from heroin.</title>
        <authorList>
            <person name="Kalinowski J."/>
            <person name="Ahrens B."/>
            <person name="Al-Dilaimi A."/>
            <person name="Winkler A."/>
            <person name="Wibberg D."/>
            <person name="Schleenbecker U."/>
            <person name="Ruckert C."/>
            <person name="Wolfel R."/>
            <person name="Grass G."/>
        </authorList>
    </citation>
    <scope>NUCLEOTIDE SEQUENCE [LARGE SCALE GENOMIC DNA]</scope>
    <source>
        <strain evidence="2 3">7509</strain>
    </source>
</reference>
<protein>
    <submittedName>
        <fullName evidence="2">Uncharacterized protein</fullName>
    </submittedName>
</protein>
<evidence type="ECO:0000313" key="3">
    <source>
        <dbReference type="Proteomes" id="UP000216475"/>
    </source>
</evidence>
<organism evidence="2 3">
    <name type="scientific">Terribacillus saccharophilus</name>
    <dbReference type="NCBI Taxonomy" id="361277"/>
    <lineage>
        <taxon>Bacteria</taxon>
        <taxon>Bacillati</taxon>
        <taxon>Bacillota</taxon>
        <taxon>Bacilli</taxon>
        <taxon>Bacillales</taxon>
        <taxon>Bacillaceae</taxon>
        <taxon>Terribacillus</taxon>
    </lineage>
</organism>
<sequence length="132" mass="15415">KSIKQYEILDTIIKKEMELFEDTQRFPFTNTIRQFSLALFITGLLSYSLKEIIGGNSQLGISLLTLYLTLLGTIIIVASLVYVLRDFTNIYKLKNLSKLVSELQLRNSIVDNELAHKRTRINKRYMKFKHKQ</sequence>
<accession>A0A268HER3</accession>
<evidence type="ECO:0000313" key="2">
    <source>
        <dbReference type="EMBL" id="PAE08369.1"/>
    </source>
</evidence>
<name>A0A268HER3_9BACI</name>
<keyword evidence="1" id="KW-1133">Transmembrane helix</keyword>
<dbReference type="EMBL" id="NPBH01000020">
    <property type="protein sequence ID" value="PAE08369.1"/>
    <property type="molecule type" value="Genomic_DNA"/>
</dbReference>
<evidence type="ECO:0000256" key="1">
    <source>
        <dbReference type="SAM" id="Phobius"/>
    </source>
</evidence>